<dbReference type="InterPro" id="IPR036736">
    <property type="entry name" value="ACP-like_sf"/>
</dbReference>
<dbReference type="PROSITE" id="PS00455">
    <property type="entry name" value="AMP_BINDING"/>
    <property type="match status" value="1"/>
</dbReference>
<evidence type="ECO:0000259" key="1">
    <source>
        <dbReference type="Pfam" id="PF00501"/>
    </source>
</evidence>
<evidence type="ECO:0000259" key="2">
    <source>
        <dbReference type="Pfam" id="PF00550"/>
    </source>
</evidence>
<dbReference type="InterPro" id="IPR045851">
    <property type="entry name" value="AMP-bd_C_sf"/>
</dbReference>
<dbReference type="HOGENOM" id="CLU_000022_2_12_6"/>
<dbReference type="RefSeq" id="WP_004787337.1">
    <property type="nucleotide sequence ID" value="NZ_KB849409.1"/>
</dbReference>
<dbReference type="AlphaFoldDB" id="N8VCF7"/>
<dbReference type="eggNOG" id="COG1020">
    <property type="taxonomic scope" value="Bacteria"/>
</dbReference>
<dbReference type="Gene3D" id="3.30.300.30">
    <property type="match status" value="1"/>
</dbReference>
<dbReference type="SUPFAM" id="SSF56801">
    <property type="entry name" value="Acetyl-CoA synthetase-like"/>
    <property type="match status" value="1"/>
</dbReference>
<dbReference type="GO" id="GO:0044550">
    <property type="term" value="P:secondary metabolite biosynthetic process"/>
    <property type="evidence" value="ECO:0007669"/>
    <property type="project" value="TreeGrafter"/>
</dbReference>
<protein>
    <recommendedName>
        <fullName evidence="6">Carrier domain-containing protein</fullName>
    </recommendedName>
</protein>
<sequence>MKLLTIKLDQSCPFSSEIESHIYELGHDVVLENIASSPSNFDYQFKRYDPKYAGSDAADSIFLSINYSDDEKAYTISALQFSEKNTVLIASSKIPDQDFLNGADVNKKLLVAFEGVVSDTLVHLSNEITDKSLPSGFELANVDEIDLDALSYWHHSNESKSDRLYTKNLYKAFEQTTALYPTNTAIKYGNQSITYAELEVKVTQYATNITAQLEAKPQQSIIALALPKSIELYAAILATLKLNACYVPIDPEYPEERIHNILSGALPDLLIGSLQFETAVKSVSVDILEIQPSNILAIETPEVSDTNAVMIFTSGSTGMPKGVKLTHNNIAHFCNWYINEAQVDPTSRCLQFTTVSFDASLLDIFPTLIAGAKLIVPSNEQRHDFDQLNELIRKESVSHCFIPPAMLSALPQYEWPSMKYIITGGDVCDNTAINYWSQHTSLINIYGPTECTVLATFKKFSLNSNNKIIGKPIENTQIYLINEHGKACQTLEHGELYIAGKGVGPGYVNDEVQTQERFVKLKGFSLFKTMYRTGDICYWDANGELNFVGRQDNQLKIRGFRVEIGEIENAILATGFYAGCVVIADSKKQIKAFVKDPANGVTTEDLRDKLVNILPNYMLPSVIVEVEEFPFTINGKIDRKALAEIKTSFTVEVEEEWTDLQTELRHIWANALDLDLTEVTLKSSFFDLGGHSLLVSKMLLTVKKSFKGIAVPQFFTRGSSFELPLVLWVFYRVKIKLLKFFFQTNSLELF</sequence>
<dbReference type="InterPro" id="IPR009081">
    <property type="entry name" value="PP-bd_ACP"/>
</dbReference>
<organism evidence="4 5">
    <name type="scientific">Acinetobacter variabilis</name>
    <dbReference type="NCBI Taxonomy" id="70346"/>
    <lineage>
        <taxon>Bacteria</taxon>
        <taxon>Pseudomonadati</taxon>
        <taxon>Pseudomonadota</taxon>
        <taxon>Gammaproteobacteria</taxon>
        <taxon>Moraxellales</taxon>
        <taxon>Moraxellaceae</taxon>
        <taxon>Acinetobacter</taxon>
    </lineage>
</organism>
<dbReference type="Gene3D" id="1.10.1200.10">
    <property type="entry name" value="ACP-like"/>
    <property type="match status" value="1"/>
</dbReference>
<dbReference type="InterPro" id="IPR042099">
    <property type="entry name" value="ANL_N_sf"/>
</dbReference>
<dbReference type="NCBIfam" id="TIGR01733">
    <property type="entry name" value="AA-adenyl-dom"/>
    <property type="match status" value="1"/>
</dbReference>
<dbReference type="CDD" id="cd05930">
    <property type="entry name" value="A_NRPS"/>
    <property type="match status" value="1"/>
</dbReference>
<dbReference type="EMBL" id="APPE01000087">
    <property type="protein sequence ID" value="ENU97551.1"/>
    <property type="molecule type" value="Genomic_DNA"/>
</dbReference>
<accession>N8VCF7</accession>
<gene>
    <name evidence="4" type="ORF">F969_03781</name>
</gene>
<dbReference type="Pfam" id="PF00550">
    <property type="entry name" value="PP-binding"/>
    <property type="match status" value="1"/>
</dbReference>
<feature type="domain" description="AMP-binding enzyme C-terminal" evidence="3">
    <location>
        <begin position="566"/>
        <end position="636"/>
    </location>
</feature>
<dbReference type="InterPro" id="IPR000873">
    <property type="entry name" value="AMP-dep_synth/lig_dom"/>
</dbReference>
<dbReference type="InterPro" id="IPR020845">
    <property type="entry name" value="AMP-binding_CS"/>
</dbReference>
<dbReference type="Gene3D" id="3.40.50.12780">
    <property type="entry name" value="N-terminal domain of ligase-like"/>
    <property type="match status" value="1"/>
</dbReference>
<dbReference type="Pfam" id="PF00501">
    <property type="entry name" value="AMP-binding"/>
    <property type="match status" value="1"/>
</dbReference>
<keyword evidence="5" id="KW-1185">Reference proteome</keyword>
<reference evidence="4 5" key="1">
    <citation type="submission" date="2013-02" db="EMBL/GenBank/DDBJ databases">
        <title>The Genome Sequence of Acinetobacter sp. NIPH 899.</title>
        <authorList>
            <consortium name="The Broad Institute Genome Sequencing Platform"/>
            <consortium name="The Broad Institute Genome Sequencing Center for Infectious Disease"/>
            <person name="Cerqueira G."/>
            <person name="Feldgarden M."/>
            <person name="Courvalin P."/>
            <person name="Perichon B."/>
            <person name="Grillot-Courvalin C."/>
            <person name="Clermont D."/>
            <person name="Rocha E."/>
            <person name="Yoon E.-J."/>
            <person name="Nemec A."/>
            <person name="Walker B."/>
            <person name="Young S.K."/>
            <person name="Zeng Q."/>
            <person name="Gargeya S."/>
            <person name="Fitzgerald M."/>
            <person name="Haas B."/>
            <person name="Abouelleil A."/>
            <person name="Alvarado L."/>
            <person name="Arachchi H.M."/>
            <person name="Berlin A.M."/>
            <person name="Chapman S.B."/>
            <person name="Dewar J."/>
            <person name="Goldberg J."/>
            <person name="Griggs A."/>
            <person name="Gujja S."/>
            <person name="Hansen M."/>
            <person name="Howarth C."/>
            <person name="Imamovic A."/>
            <person name="Larimer J."/>
            <person name="McCowan C."/>
            <person name="Murphy C."/>
            <person name="Neiman D."/>
            <person name="Pearson M."/>
            <person name="Priest M."/>
            <person name="Roberts A."/>
            <person name="Saif S."/>
            <person name="Shea T."/>
            <person name="Sisk P."/>
            <person name="Sykes S."/>
            <person name="Wortman J."/>
            <person name="Nusbaum C."/>
            <person name="Birren B."/>
        </authorList>
    </citation>
    <scope>NUCLEOTIDE SEQUENCE [LARGE SCALE GENOMIC DNA]</scope>
    <source>
        <strain evidence="4 5">NIPH 899</strain>
    </source>
</reference>
<evidence type="ECO:0000313" key="5">
    <source>
        <dbReference type="Proteomes" id="UP000013070"/>
    </source>
</evidence>
<evidence type="ECO:0008006" key="6">
    <source>
        <dbReference type="Google" id="ProtNLM"/>
    </source>
</evidence>
<dbReference type="InterPro" id="IPR025110">
    <property type="entry name" value="AMP-bd_C"/>
</dbReference>
<comment type="caution">
    <text evidence="4">The sequence shown here is derived from an EMBL/GenBank/DDBJ whole genome shotgun (WGS) entry which is preliminary data.</text>
</comment>
<dbReference type="GO" id="GO:0043041">
    <property type="term" value="P:amino acid activation for nonribosomal peptide biosynthetic process"/>
    <property type="evidence" value="ECO:0007669"/>
    <property type="project" value="TreeGrafter"/>
</dbReference>
<name>N8VCF7_9GAMM</name>
<dbReference type="GO" id="GO:0031177">
    <property type="term" value="F:phosphopantetheine binding"/>
    <property type="evidence" value="ECO:0007669"/>
    <property type="project" value="TreeGrafter"/>
</dbReference>
<feature type="domain" description="Carrier" evidence="2">
    <location>
        <begin position="663"/>
        <end position="712"/>
    </location>
</feature>
<evidence type="ECO:0000259" key="3">
    <source>
        <dbReference type="Pfam" id="PF13193"/>
    </source>
</evidence>
<evidence type="ECO:0000313" key="4">
    <source>
        <dbReference type="EMBL" id="ENU97551.1"/>
    </source>
</evidence>
<proteinExistence type="predicted"/>
<dbReference type="InterPro" id="IPR010071">
    <property type="entry name" value="AA_adenyl_dom"/>
</dbReference>
<dbReference type="PANTHER" id="PTHR45527:SF1">
    <property type="entry name" value="FATTY ACID SYNTHASE"/>
    <property type="match status" value="1"/>
</dbReference>
<dbReference type="GO" id="GO:0005737">
    <property type="term" value="C:cytoplasm"/>
    <property type="evidence" value="ECO:0007669"/>
    <property type="project" value="TreeGrafter"/>
</dbReference>
<dbReference type="SUPFAM" id="SSF47336">
    <property type="entry name" value="ACP-like"/>
    <property type="match status" value="1"/>
</dbReference>
<dbReference type="Pfam" id="PF13193">
    <property type="entry name" value="AMP-binding_C"/>
    <property type="match status" value="1"/>
</dbReference>
<dbReference type="PANTHER" id="PTHR45527">
    <property type="entry name" value="NONRIBOSOMAL PEPTIDE SYNTHETASE"/>
    <property type="match status" value="1"/>
</dbReference>
<feature type="domain" description="AMP-dependent synthetase/ligase" evidence="1">
    <location>
        <begin position="173"/>
        <end position="507"/>
    </location>
</feature>
<dbReference type="Proteomes" id="UP000013070">
    <property type="component" value="Unassembled WGS sequence"/>
</dbReference>